<dbReference type="OrthoDB" id="371463at2759"/>
<proteinExistence type="predicted"/>
<feature type="compositionally biased region" description="Pro residues" evidence="1">
    <location>
        <begin position="225"/>
        <end position="234"/>
    </location>
</feature>
<gene>
    <name evidence="2" type="ORF">B0A49_11501</name>
</gene>
<name>A0A4U0WG07_9PEZI</name>
<dbReference type="Proteomes" id="UP000308768">
    <property type="component" value="Unassembled WGS sequence"/>
</dbReference>
<dbReference type="STRING" id="331657.A0A4U0WG07"/>
<evidence type="ECO:0000313" key="3">
    <source>
        <dbReference type="Proteomes" id="UP000308768"/>
    </source>
</evidence>
<protein>
    <submittedName>
        <fullName evidence="2">Uncharacterized protein</fullName>
    </submittedName>
</protein>
<sequence length="234" mass="25631">MPVYLLHGFRWPRPLIRIHIILQNLDDAAAEWLLAPPTTNALLANFRHLYPQLFPALSSLRFVEQYDPLDLSPASTSQPYAYVADMVEEVKLGVDVDEVRGRGVGNEQWSAMMELRDKLAPEEKVAWFVVVCGDEERWAPPTVGLLAGGGHSGHWTGEESIRGGSVRGPGSLLSETGSAGYGAENGDRRKSPGTFKKWFGSQRSLKKPKSKQSLKDSSKQSSTPHAPPLPGTAT</sequence>
<evidence type="ECO:0000256" key="1">
    <source>
        <dbReference type="SAM" id="MobiDB-lite"/>
    </source>
</evidence>
<reference evidence="2 3" key="1">
    <citation type="submission" date="2017-03" db="EMBL/GenBank/DDBJ databases">
        <title>Genomes of endolithic fungi from Antarctica.</title>
        <authorList>
            <person name="Coleine C."/>
            <person name="Masonjones S."/>
            <person name="Stajich J.E."/>
        </authorList>
    </citation>
    <scope>NUCLEOTIDE SEQUENCE [LARGE SCALE GENOMIC DNA]</scope>
    <source>
        <strain evidence="2 3">CCFEE 5187</strain>
    </source>
</reference>
<feature type="region of interest" description="Disordered" evidence="1">
    <location>
        <begin position="149"/>
        <end position="234"/>
    </location>
</feature>
<keyword evidence="3" id="KW-1185">Reference proteome</keyword>
<evidence type="ECO:0000313" key="2">
    <source>
        <dbReference type="EMBL" id="TKA61804.1"/>
    </source>
</evidence>
<dbReference type="AlphaFoldDB" id="A0A4U0WG07"/>
<organism evidence="2 3">
    <name type="scientific">Cryomyces minteri</name>
    <dbReference type="NCBI Taxonomy" id="331657"/>
    <lineage>
        <taxon>Eukaryota</taxon>
        <taxon>Fungi</taxon>
        <taxon>Dikarya</taxon>
        <taxon>Ascomycota</taxon>
        <taxon>Pezizomycotina</taxon>
        <taxon>Dothideomycetes</taxon>
        <taxon>Dothideomycetes incertae sedis</taxon>
        <taxon>Cryomyces</taxon>
    </lineage>
</organism>
<comment type="caution">
    <text evidence="2">The sequence shown here is derived from an EMBL/GenBank/DDBJ whole genome shotgun (WGS) entry which is preliminary data.</text>
</comment>
<dbReference type="EMBL" id="NAJN01001678">
    <property type="protein sequence ID" value="TKA61804.1"/>
    <property type="molecule type" value="Genomic_DNA"/>
</dbReference>
<accession>A0A4U0WG07</accession>